<dbReference type="Pfam" id="PF14265">
    <property type="entry name" value="DUF4355"/>
    <property type="match status" value="1"/>
</dbReference>
<proteinExistence type="predicted"/>
<dbReference type="InterPro" id="IPR025580">
    <property type="entry name" value="Gp46"/>
</dbReference>
<comment type="caution">
    <text evidence="2">The sequence shown here is derived from an EMBL/GenBank/DDBJ whole genome shotgun (WGS) entry which is preliminary data.</text>
</comment>
<evidence type="ECO:0000313" key="3">
    <source>
        <dbReference type="Proteomes" id="UP000585258"/>
    </source>
</evidence>
<sequence>MKRKLIMNLQLFGLGGLRGPMLEADTGAGAGTSGETGTGAETGATEPSFDDVLKDKKHQSEFDKRLAKALETAKGKWDVDYQIQIEAAKTESEKLAKMTADQKAAYEKDKTIDELTKREKDITTRELKATAKSTLADKGLPLELHEVLNYQDADTCSKSIESVARAFQSSVEKAVNEKLRGGGAPKGGSAGVDSGFAFNFAGVRPKK</sequence>
<dbReference type="RefSeq" id="WP_185165407.1">
    <property type="nucleotide sequence ID" value="NZ_JACKWY010000013.1"/>
</dbReference>
<feature type="compositionally biased region" description="Gly residues" evidence="1">
    <location>
        <begin position="28"/>
        <end position="37"/>
    </location>
</feature>
<organism evidence="2 3">
    <name type="scientific">Clostridium gasigenes</name>
    <dbReference type="NCBI Taxonomy" id="94869"/>
    <lineage>
        <taxon>Bacteria</taxon>
        <taxon>Bacillati</taxon>
        <taxon>Bacillota</taxon>
        <taxon>Clostridia</taxon>
        <taxon>Eubacteriales</taxon>
        <taxon>Clostridiaceae</taxon>
        <taxon>Clostridium</taxon>
    </lineage>
</organism>
<accession>A0A7X0SF20</accession>
<evidence type="ECO:0000256" key="1">
    <source>
        <dbReference type="SAM" id="MobiDB-lite"/>
    </source>
</evidence>
<dbReference type="Proteomes" id="UP000585258">
    <property type="component" value="Unassembled WGS sequence"/>
</dbReference>
<name>A0A7X0SF20_9CLOT</name>
<feature type="region of interest" description="Disordered" evidence="1">
    <location>
        <begin position="25"/>
        <end position="51"/>
    </location>
</feature>
<protein>
    <submittedName>
        <fullName evidence="2">DUF4355 domain-containing protein</fullName>
    </submittedName>
</protein>
<evidence type="ECO:0000313" key="2">
    <source>
        <dbReference type="EMBL" id="MBB6716359.1"/>
    </source>
</evidence>
<gene>
    <name evidence="2" type="ORF">H7E68_16770</name>
</gene>
<reference evidence="2 3" key="1">
    <citation type="submission" date="2020-08" db="EMBL/GenBank/DDBJ databases">
        <title>Clostridia isolated from Swiss meat.</title>
        <authorList>
            <person name="Wambui J."/>
            <person name="Stevens M.J.A."/>
            <person name="Stephan R."/>
        </authorList>
    </citation>
    <scope>NUCLEOTIDE SEQUENCE [LARGE SCALE GENOMIC DNA]</scope>
    <source>
        <strain evidence="2 3">CM001</strain>
    </source>
</reference>
<dbReference type="EMBL" id="JACKWY010000013">
    <property type="protein sequence ID" value="MBB6716359.1"/>
    <property type="molecule type" value="Genomic_DNA"/>
</dbReference>
<dbReference type="AlphaFoldDB" id="A0A7X0SF20"/>